<dbReference type="AlphaFoldDB" id="A0AAW4VYV7"/>
<evidence type="ECO:0000256" key="1">
    <source>
        <dbReference type="SAM" id="Phobius"/>
    </source>
</evidence>
<comment type="caution">
    <text evidence="3">The sequence shown here is derived from an EMBL/GenBank/DDBJ whole genome shotgun (WGS) entry which is preliminary data.</text>
</comment>
<accession>A0AAW4VYV7</accession>
<dbReference type="PANTHER" id="PTHR36834:SF1">
    <property type="entry name" value="INTEGRAL MEMBRANE PROTEIN"/>
    <property type="match status" value="1"/>
</dbReference>
<dbReference type="EMBL" id="JAJEPX010000002">
    <property type="protein sequence ID" value="MCC2175874.1"/>
    <property type="molecule type" value="Genomic_DNA"/>
</dbReference>
<proteinExistence type="predicted"/>
<dbReference type="PANTHER" id="PTHR36834">
    <property type="entry name" value="MEMBRANE PROTEIN-RELATED"/>
    <property type="match status" value="1"/>
</dbReference>
<sequence length="217" mass="24393">MKNLIRGIAVLLTAVFLCFNIYYELAPGITVAPEQKFVFAAIFAVLLRAALFCGVPDNTRPIRRRLYMLALFLYYIWVLLNVLFFDNAFGRGFGHTSLDMVNLEPLRTVKNYLLAYGYGNISLRLVVLNLAGNLIAFAPMGVFLPALFRWQRSIFFFTASLTLSITAVEVLQVYTGTGSCDVDDLILNLAGALLVFIVCRVTPLWHRICSVNPRPKK</sequence>
<evidence type="ECO:0000313" key="3">
    <source>
        <dbReference type="EMBL" id="MCC2175874.1"/>
    </source>
</evidence>
<keyword evidence="1" id="KW-0812">Transmembrane</keyword>
<feature type="transmembrane region" description="Helical" evidence="1">
    <location>
        <begin position="7"/>
        <end position="25"/>
    </location>
</feature>
<feature type="transmembrane region" description="Helical" evidence="1">
    <location>
        <begin position="154"/>
        <end position="174"/>
    </location>
</feature>
<dbReference type="InterPro" id="IPR053150">
    <property type="entry name" value="Teicoplanin_resist-assoc"/>
</dbReference>
<feature type="transmembrane region" description="Helical" evidence="1">
    <location>
        <begin position="121"/>
        <end position="147"/>
    </location>
</feature>
<dbReference type="Pfam" id="PF04892">
    <property type="entry name" value="VanZ"/>
    <property type="match status" value="1"/>
</dbReference>
<evidence type="ECO:0000259" key="2">
    <source>
        <dbReference type="Pfam" id="PF04892"/>
    </source>
</evidence>
<dbReference type="RefSeq" id="WP_117751013.1">
    <property type="nucleotide sequence ID" value="NZ_DBFEHX010000073.1"/>
</dbReference>
<protein>
    <submittedName>
        <fullName evidence="3">VanZ family protein</fullName>
    </submittedName>
</protein>
<dbReference type="InterPro" id="IPR006976">
    <property type="entry name" value="VanZ-like"/>
</dbReference>
<name>A0AAW4VYV7_9FIRM</name>
<dbReference type="GeneID" id="98660734"/>
<feature type="transmembrane region" description="Helical" evidence="1">
    <location>
        <begin position="186"/>
        <end position="206"/>
    </location>
</feature>
<evidence type="ECO:0000313" key="4">
    <source>
        <dbReference type="Proteomes" id="UP001298753"/>
    </source>
</evidence>
<organism evidence="3 4">
    <name type="scientific">Agathobaculum butyriciproducens</name>
    <dbReference type="NCBI Taxonomy" id="1628085"/>
    <lineage>
        <taxon>Bacteria</taxon>
        <taxon>Bacillati</taxon>
        <taxon>Bacillota</taxon>
        <taxon>Clostridia</taxon>
        <taxon>Eubacteriales</taxon>
        <taxon>Butyricicoccaceae</taxon>
        <taxon>Agathobaculum</taxon>
    </lineage>
</organism>
<reference evidence="3 4" key="1">
    <citation type="submission" date="2021-10" db="EMBL/GenBank/DDBJ databases">
        <title>Anaerobic single-cell dispensing facilitates the cultivation of human gut bacteria.</title>
        <authorList>
            <person name="Afrizal A."/>
        </authorList>
    </citation>
    <scope>NUCLEOTIDE SEQUENCE [LARGE SCALE GENOMIC DNA]</scope>
    <source>
        <strain evidence="3 4">CLA-AA-H270</strain>
    </source>
</reference>
<feature type="transmembrane region" description="Helical" evidence="1">
    <location>
        <begin position="37"/>
        <end position="54"/>
    </location>
</feature>
<keyword evidence="1" id="KW-1133">Transmembrane helix</keyword>
<dbReference type="Proteomes" id="UP001298753">
    <property type="component" value="Unassembled WGS sequence"/>
</dbReference>
<keyword evidence="4" id="KW-1185">Reference proteome</keyword>
<feature type="domain" description="VanZ-like" evidence="2">
    <location>
        <begin position="72"/>
        <end position="201"/>
    </location>
</feature>
<gene>
    <name evidence="3" type="ORF">LKD22_01800</name>
</gene>
<keyword evidence="1" id="KW-0472">Membrane</keyword>
<feature type="transmembrane region" description="Helical" evidence="1">
    <location>
        <begin position="66"/>
        <end position="85"/>
    </location>
</feature>